<dbReference type="Proteomes" id="UP001303160">
    <property type="component" value="Unassembled WGS sequence"/>
</dbReference>
<feature type="compositionally biased region" description="Low complexity" evidence="1">
    <location>
        <begin position="189"/>
        <end position="209"/>
    </location>
</feature>
<comment type="caution">
    <text evidence="2">The sequence shown here is derived from an EMBL/GenBank/DDBJ whole genome shotgun (WGS) entry which is preliminary data.</text>
</comment>
<keyword evidence="3" id="KW-1185">Reference proteome</keyword>
<accession>A0AAN7AXJ9</accession>
<evidence type="ECO:0000256" key="1">
    <source>
        <dbReference type="SAM" id="MobiDB-lite"/>
    </source>
</evidence>
<reference evidence="2" key="2">
    <citation type="submission" date="2023-05" db="EMBL/GenBank/DDBJ databases">
        <authorList>
            <consortium name="Lawrence Berkeley National Laboratory"/>
            <person name="Steindorff A."/>
            <person name="Hensen N."/>
            <person name="Bonometti L."/>
            <person name="Westerberg I."/>
            <person name="Brannstrom I.O."/>
            <person name="Guillou S."/>
            <person name="Cros-Aarteil S."/>
            <person name="Calhoun S."/>
            <person name="Haridas S."/>
            <person name="Kuo A."/>
            <person name="Mondo S."/>
            <person name="Pangilinan J."/>
            <person name="Riley R."/>
            <person name="Labutti K."/>
            <person name="Andreopoulos B."/>
            <person name="Lipzen A."/>
            <person name="Chen C."/>
            <person name="Yanf M."/>
            <person name="Daum C."/>
            <person name="Ng V."/>
            <person name="Clum A."/>
            <person name="Ohm R."/>
            <person name="Martin F."/>
            <person name="Silar P."/>
            <person name="Natvig D."/>
            <person name="Lalanne C."/>
            <person name="Gautier V."/>
            <person name="Ament-Velasquez S.L."/>
            <person name="Kruys A."/>
            <person name="Hutchinson M.I."/>
            <person name="Powell A.J."/>
            <person name="Barry K."/>
            <person name="Miller A.N."/>
            <person name="Grigoriev I.V."/>
            <person name="Debuchy R."/>
            <person name="Gladieux P."/>
            <person name="Thoren M.H."/>
            <person name="Johannesson H."/>
        </authorList>
    </citation>
    <scope>NUCLEOTIDE SEQUENCE</scope>
    <source>
        <strain evidence="2">CBS 315.58</strain>
    </source>
</reference>
<organism evidence="2 3">
    <name type="scientific">Triangularia verruculosa</name>
    <dbReference type="NCBI Taxonomy" id="2587418"/>
    <lineage>
        <taxon>Eukaryota</taxon>
        <taxon>Fungi</taxon>
        <taxon>Dikarya</taxon>
        <taxon>Ascomycota</taxon>
        <taxon>Pezizomycotina</taxon>
        <taxon>Sordariomycetes</taxon>
        <taxon>Sordariomycetidae</taxon>
        <taxon>Sordariales</taxon>
        <taxon>Podosporaceae</taxon>
        <taxon>Triangularia</taxon>
    </lineage>
</organism>
<reference evidence="2" key="1">
    <citation type="journal article" date="2023" name="Mol. Phylogenet. Evol.">
        <title>Genome-scale phylogeny and comparative genomics of the fungal order Sordariales.</title>
        <authorList>
            <person name="Hensen N."/>
            <person name="Bonometti L."/>
            <person name="Westerberg I."/>
            <person name="Brannstrom I.O."/>
            <person name="Guillou S."/>
            <person name="Cros-Aarteil S."/>
            <person name="Calhoun S."/>
            <person name="Haridas S."/>
            <person name="Kuo A."/>
            <person name="Mondo S."/>
            <person name="Pangilinan J."/>
            <person name="Riley R."/>
            <person name="LaButti K."/>
            <person name="Andreopoulos B."/>
            <person name="Lipzen A."/>
            <person name="Chen C."/>
            <person name="Yan M."/>
            <person name="Daum C."/>
            <person name="Ng V."/>
            <person name="Clum A."/>
            <person name="Steindorff A."/>
            <person name="Ohm R.A."/>
            <person name="Martin F."/>
            <person name="Silar P."/>
            <person name="Natvig D.O."/>
            <person name="Lalanne C."/>
            <person name="Gautier V."/>
            <person name="Ament-Velasquez S.L."/>
            <person name="Kruys A."/>
            <person name="Hutchinson M.I."/>
            <person name="Powell A.J."/>
            <person name="Barry K."/>
            <person name="Miller A.N."/>
            <person name="Grigoriev I.V."/>
            <person name="Debuchy R."/>
            <person name="Gladieux P."/>
            <person name="Hiltunen Thoren M."/>
            <person name="Johannesson H."/>
        </authorList>
    </citation>
    <scope>NUCLEOTIDE SEQUENCE</scope>
    <source>
        <strain evidence="2">CBS 315.58</strain>
    </source>
</reference>
<protein>
    <submittedName>
        <fullName evidence="2">Uncharacterized protein</fullName>
    </submittedName>
</protein>
<feature type="region of interest" description="Disordered" evidence="1">
    <location>
        <begin position="165"/>
        <end position="227"/>
    </location>
</feature>
<evidence type="ECO:0000313" key="3">
    <source>
        <dbReference type="Proteomes" id="UP001303160"/>
    </source>
</evidence>
<dbReference type="EMBL" id="MU863878">
    <property type="protein sequence ID" value="KAK4205101.1"/>
    <property type="molecule type" value="Genomic_DNA"/>
</dbReference>
<evidence type="ECO:0000313" key="2">
    <source>
        <dbReference type="EMBL" id="KAK4205101.1"/>
    </source>
</evidence>
<name>A0AAN7AXJ9_9PEZI</name>
<dbReference type="AlphaFoldDB" id="A0AAN7AXJ9"/>
<gene>
    <name evidence="2" type="ORF">QBC40DRAFT_261098</name>
</gene>
<sequence length="277" mass="30505">MLFTSVAGFVAVVYGFSGLPLAAAVWDTERYLDEGYTCLTPPKQLDPDYARTEEIYVGVKLCNKQFYTCHKYCNYRGGAVTREDVCMQNNGGTDDSFKEITYCYRCRCKNDPDHMPDLSPFDGSIQRYQCEREEVNCRYGFQQKGQKPPSGQCDRCPALQSFRTPTSEVATDVPAMETSDAADQVTARSTISSTSQPTPSSTAAPVPTAKNEGSDLWAGLSPERPDNDYDNHMNRYSSTRVPSAQPTLEYEIITVNSGAMRRAAGLLGVALAAIVVV</sequence>
<proteinExistence type="predicted"/>